<accession>A0A2G9UAQ6</accession>
<dbReference type="InterPro" id="IPR001148">
    <property type="entry name" value="CA_dom"/>
</dbReference>
<reference evidence="9 10" key="1">
    <citation type="submission" date="2015-09" db="EMBL/GenBank/DDBJ databases">
        <title>Draft genome of the parasitic nematode Teladorsagia circumcincta isolate WARC Sus (inbred).</title>
        <authorList>
            <person name="Mitreva M."/>
        </authorList>
    </citation>
    <scope>NUCLEOTIDE SEQUENCE [LARGE SCALE GENOMIC DNA]</scope>
    <source>
        <strain evidence="9 10">S</strain>
    </source>
</reference>
<evidence type="ECO:0000313" key="9">
    <source>
        <dbReference type="EMBL" id="PIO66832.1"/>
    </source>
</evidence>
<dbReference type="EC" id="4.2.1.1" evidence="3"/>
<dbReference type="Gene3D" id="3.10.200.10">
    <property type="entry name" value="Alpha carbonic anhydrase"/>
    <property type="match status" value="1"/>
</dbReference>
<dbReference type="GO" id="GO:0008270">
    <property type="term" value="F:zinc ion binding"/>
    <property type="evidence" value="ECO:0007669"/>
    <property type="project" value="InterPro"/>
</dbReference>
<dbReference type="SMART" id="SM01057">
    <property type="entry name" value="Carb_anhydrase"/>
    <property type="match status" value="1"/>
</dbReference>
<organism evidence="9 10">
    <name type="scientific">Teladorsagia circumcincta</name>
    <name type="common">Brown stomach worm</name>
    <name type="synonym">Ostertagia circumcincta</name>
    <dbReference type="NCBI Taxonomy" id="45464"/>
    <lineage>
        <taxon>Eukaryota</taxon>
        <taxon>Metazoa</taxon>
        <taxon>Ecdysozoa</taxon>
        <taxon>Nematoda</taxon>
        <taxon>Chromadorea</taxon>
        <taxon>Rhabditida</taxon>
        <taxon>Rhabditina</taxon>
        <taxon>Rhabditomorpha</taxon>
        <taxon>Strongyloidea</taxon>
        <taxon>Trichostrongylidae</taxon>
        <taxon>Teladorsagia</taxon>
    </lineage>
</organism>
<feature type="domain" description="Alpha-carbonic anhydrase" evidence="8">
    <location>
        <begin position="1"/>
        <end position="148"/>
    </location>
</feature>
<evidence type="ECO:0000256" key="4">
    <source>
        <dbReference type="ARBA" id="ARBA00022723"/>
    </source>
</evidence>
<keyword evidence="6" id="KW-0456">Lyase</keyword>
<evidence type="ECO:0000256" key="1">
    <source>
        <dbReference type="ARBA" id="ARBA00001947"/>
    </source>
</evidence>
<evidence type="ECO:0000256" key="2">
    <source>
        <dbReference type="ARBA" id="ARBA00010718"/>
    </source>
</evidence>
<proteinExistence type="inferred from homology"/>
<name>A0A2G9UAQ6_TELCI</name>
<sequence length="148" mass="16017">MGTAIAMVWACAKEATGSSDKISSELQSARPATARSSEEEAELHLVHFREGFKPKNDDRPSGVAVIAVVFLVGEQELEGIEDLLTAANSFSSLTTPPCTEGVTWFVFSEPKLISSKQLASLVGHEERPFVASARPVQPKNGRKLFLNM</sequence>
<comment type="catalytic activity">
    <reaction evidence="7">
        <text>hydrogencarbonate + H(+) = CO2 + H2O</text>
        <dbReference type="Rhea" id="RHEA:10748"/>
        <dbReference type="ChEBI" id="CHEBI:15377"/>
        <dbReference type="ChEBI" id="CHEBI:15378"/>
        <dbReference type="ChEBI" id="CHEBI:16526"/>
        <dbReference type="ChEBI" id="CHEBI:17544"/>
        <dbReference type="EC" id="4.2.1.1"/>
    </reaction>
</comment>
<evidence type="ECO:0000256" key="3">
    <source>
        <dbReference type="ARBA" id="ARBA00012925"/>
    </source>
</evidence>
<dbReference type="GO" id="GO:0004089">
    <property type="term" value="F:carbonate dehydratase activity"/>
    <property type="evidence" value="ECO:0007669"/>
    <property type="project" value="UniProtKB-EC"/>
</dbReference>
<dbReference type="SUPFAM" id="SSF51069">
    <property type="entry name" value="Carbonic anhydrase"/>
    <property type="match status" value="1"/>
</dbReference>
<evidence type="ECO:0000256" key="6">
    <source>
        <dbReference type="ARBA" id="ARBA00023239"/>
    </source>
</evidence>
<evidence type="ECO:0000259" key="8">
    <source>
        <dbReference type="PROSITE" id="PS51144"/>
    </source>
</evidence>
<dbReference type="GO" id="GO:0005737">
    <property type="term" value="C:cytoplasm"/>
    <property type="evidence" value="ECO:0007669"/>
    <property type="project" value="TreeGrafter"/>
</dbReference>
<dbReference type="OrthoDB" id="5841556at2759"/>
<evidence type="ECO:0000256" key="5">
    <source>
        <dbReference type="ARBA" id="ARBA00022833"/>
    </source>
</evidence>
<dbReference type="EMBL" id="KZ347997">
    <property type="protein sequence ID" value="PIO66832.1"/>
    <property type="molecule type" value="Genomic_DNA"/>
</dbReference>
<dbReference type="PANTHER" id="PTHR18952:SF141">
    <property type="entry name" value="CARBONIC ANHYDRASE"/>
    <property type="match status" value="1"/>
</dbReference>
<dbReference type="InterPro" id="IPR023561">
    <property type="entry name" value="Carbonic_anhydrase_a-class"/>
</dbReference>
<dbReference type="AlphaFoldDB" id="A0A2G9UAQ6"/>
<dbReference type="InterPro" id="IPR036398">
    <property type="entry name" value="CA_dom_sf"/>
</dbReference>
<comment type="cofactor">
    <cofactor evidence="1">
        <name>Zn(2+)</name>
        <dbReference type="ChEBI" id="CHEBI:29105"/>
    </cofactor>
</comment>
<keyword evidence="10" id="KW-1185">Reference proteome</keyword>
<keyword evidence="5" id="KW-0862">Zinc</keyword>
<dbReference type="PANTHER" id="PTHR18952">
    <property type="entry name" value="CARBONIC ANHYDRASE"/>
    <property type="match status" value="1"/>
</dbReference>
<dbReference type="Proteomes" id="UP000230423">
    <property type="component" value="Unassembled WGS sequence"/>
</dbReference>
<protein>
    <recommendedName>
        <fullName evidence="3">carbonic anhydrase</fullName>
        <ecNumber evidence="3">4.2.1.1</ecNumber>
    </recommendedName>
</protein>
<dbReference type="PROSITE" id="PS51144">
    <property type="entry name" value="ALPHA_CA_2"/>
    <property type="match status" value="1"/>
</dbReference>
<keyword evidence="4" id="KW-0479">Metal-binding</keyword>
<gene>
    <name evidence="9" type="ORF">TELCIR_11440</name>
</gene>
<evidence type="ECO:0000313" key="10">
    <source>
        <dbReference type="Proteomes" id="UP000230423"/>
    </source>
</evidence>
<comment type="similarity">
    <text evidence="2">Belongs to the alpha-carbonic anhydrase family.</text>
</comment>
<evidence type="ECO:0000256" key="7">
    <source>
        <dbReference type="ARBA" id="ARBA00048348"/>
    </source>
</evidence>
<dbReference type="Pfam" id="PF00194">
    <property type="entry name" value="Carb_anhydrase"/>
    <property type="match status" value="1"/>
</dbReference>